<protein>
    <submittedName>
        <fullName evidence="8">snRNA-activating protein complex subunit</fullName>
    </submittedName>
</protein>
<accession>A0AAV9ATC8</accession>
<evidence type="ECO:0000256" key="1">
    <source>
        <dbReference type="ARBA" id="ARBA00004123"/>
    </source>
</evidence>
<keyword evidence="9" id="KW-1185">Reference proteome</keyword>
<dbReference type="GO" id="GO:0005634">
    <property type="term" value="C:nucleus"/>
    <property type="evidence" value="ECO:0007669"/>
    <property type="project" value="UniProtKB-SubCell"/>
</dbReference>
<evidence type="ECO:0000256" key="6">
    <source>
        <dbReference type="ARBA" id="ARBA00023242"/>
    </source>
</evidence>
<keyword evidence="4" id="KW-0238">DNA-binding</keyword>
<evidence type="ECO:0000256" key="2">
    <source>
        <dbReference type="ARBA" id="ARBA00010410"/>
    </source>
</evidence>
<dbReference type="EMBL" id="JAUJYN010000007">
    <property type="protein sequence ID" value="KAK1267302.1"/>
    <property type="molecule type" value="Genomic_DNA"/>
</dbReference>
<dbReference type="GO" id="GO:0001046">
    <property type="term" value="F:core promoter sequence-specific DNA binding"/>
    <property type="evidence" value="ECO:0007669"/>
    <property type="project" value="TreeGrafter"/>
</dbReference>
<evidence type="ECO:0000256" key="7">
    <source>
        <dbReference type="SAM" id="MobiDB-lite"/>
    </source>
</evidence>
<reference evidence="8" key="1">
    <citation type="journal article" date="2023" name="Nat. Commun.">
        <title>Diploid and tetraploid genomes of Acorus and the evolution of monocots.</title>
        <authorList>
            <person name="Ma L."/>
            <person name="Liu K.W."/>
            <person name="Li Z."/>
            <person name="Hsiao Y.Y."/>
            <person name="Qi Y."/>
            <person name="Fu T."/>
            <person name="Tang G.D."/>
            <person name="Zhang D."/>
            <person name="Sun W.H."/>
            <person name="Liu D.K."/>
            <person name="Li Y."/>
            <person name="Chen G.Z."/>
            <person name="Liu X.D."/>
            <person name="Liao X.Y."/>
            <person name="Jiang Y.T."/>
            <person name="Yu X."/>
            <person name="Hao Y."/>
            <person name="Huang J."/>
            <person name="Zhao X.W."/>
            <person name="Ke S."/>
            <person name="Chen Y.Y."/>
            <person name="Wu W.L."/>
            <person name="Hsu J.L."/>
            <person name="Lin Y.F."/>
            <person name="Huang M.D."/>
            <person name="Li C.Y."/>
            <person name="Huang L."/>
            <person name="Wang Z.W."/>
            <person name="Zhao X."/>
            <person name="Zhong W.Y."/>
            <person name="Peng D.H."/>
            <person name="Ahmad S."/>
            <person name="Lan S."/>
            <person name="Zhang J.S."/>
            <person name="Tsai W.C."/>
            <person name="Van de Peer Y."/>
            <person name="Liu Z.J."/>
        </authorList>
    </citation>
    <scope>NUCLEOTIDE SEQUENCE</scope>
    <source>
        <strain evidence="8">SCP</strain>
    </source>
</reference>
<comment type="caution">
    <text evidence="8">The sequence shown here is derived from an EMBL/GenBank/DDBJ whole genome shotgun (WGS) entry which is preliminary data.</text>
</comment>
<keyword evidence="6" id="KW-0539">Nucleus</keyword>
<dbReference type="GO" id="GO:0003681">
    <property type="term" value="F:bent DNA binding"/>
    <property type="evidence" value="ECO:0007669"/>
    <property type="project" value="TreeGrafter"/>
</dbReference>
<dbReference type="AlphaFoldDB" id="A0AAV9ATC8"/>
<dbReference type="Pfam" id="PF12251">
    <property type="entry name" value="SNAPC3"/>
    <property type="match status" value="1"/>
</dbReference>
<name>A0AAV9ATC8_ACOGR</name>
<gene>
    <name evidence="8" type="ORF">QJS04_geneDACA009053</name>
</gene>
<dbReference type="InterPro" id="IPR022042">
    <property type="entry name" value="snRNA-activating_su3"/>
</dbReference>
<dbReference type="Proteomes" id="UP001179952">
    <property type="component" value="Unassembled WGS sequence"/>
</dbReference>
<feature type="region of interest" description="Disordered" evidence="7">
    <location>
        <begin position="1"/>
        <end position="22"/>
    </location>
</feature>
<feature type="compositionally biased region" description="Basic and acidic residues" evidence="7">
    <location>
        <begin position="1"/>
        <end position="13"/>
    </location>
</feature>
<dbReference type="GO" id="GO:0000978">
    <property type="term" value="F:RNA polymerase II cis-regulatory region sequence-specific DNA binding"/>
    <property type="evidence" value="ECO:0007669"/>
    <property type="project" value="TreeGrafter"/>
</dbReference>
<reference evidence="8" key="2">
    <citation type="submission" date="2023-06" db="EMBL/GenBank/DDBJ databases">
        <authorList>
            <person name="Ma L."/>
            <person name="Liu K.-W."/>
            <person name="Li Z."/>
            <person name="Hsiao Y.-Y."/>
            <person name="Qi Y."/>
            <person name="Fu T."/>
            <person name="Tang G."/>
            <person name="Zhang D."/>
            <person name="Sun W.-H."/>
            <person name="Liu D.-K."/>
            <person name="Li Y."/>
            <person name="Chen G.-Z."/>
            <person name="Liu X.-D."/>
            <person name="Liao X.-Y."/>
            <person name="Jiang Y.-T."/>
            <person name="Yu X."/>
            <person name="Hao Y."/>
            <person name="Huang J."/>
            <person name="Zhao X.-W."/>
            <person name="Ke S."/>
            <person name="Chen Y.-Y."/>
            <person name="Wu W.-L."/>
            <person name="Hsu J.-L."/>
            <person name="Lin Y.-F."/>
            <person name="Huang M.-D."/>
            <person name="Li C.-Y."/>
            <person name="Huang L."/>
            <person name="Wang Z.-W."/>
            <person name="Zhao X."/>
            <person name="Zhong W.-Y."/>
            <person name="Peng D.-H."/>
            <person name="Ahmad S."/>
            <person name="Lan S."/>
            <person name="Zhang J.-S."/>
            <person name="Tsai W.-C."/>
            <person name="Van De Peer Y."/>
            <person name="Liu Z.-J."/>
        </authorList>
    </citation>
    <scope>NUCLEOTIDE SEQUENCE</scope>
    <source>
        <strain evidence="8">SCP</strain>
        <tissue evidence="8">Leaves</tissue>
    </source>
</reference>
<evidence type="ECO:0000256" key="4">
    <source>
        <dbReference type="ARBA" id="ARBA00023125"/>
    </source>
</evidence>
<keyword evidence="3" id="KW-0805">Transcription regulation</keyword>
<evidence type="ECO:0000313" key="9">
    <source>
        <dbReference type="Proteomes" id="UP001179952"/>
    </source>
</evidence>
<evidence type="ECO:0000313" key="8">
    <source>
        <dbReference type="EMBL" id="KAK1267302.1"/>
    </source>
</evidence>
<dbReference type="GO" id="GO:0001006">
    <property type="term" value="F:RNA polymerase III type 3 promoter sequence-specific DNA binding"/>
    <property type="evidence" value="ECO:0007669"/>
    <property type="project" value="TreeGrafter"/>
</dbReference>
<feature type="compositionally biased region" description="Polar residues" evidence="7">
    <location>
        <begin position="112"/>
        <end position="139"/>
    </location>
</feature>
<feature type="region of interest" description="Disordered" evidence="7">
    <location>
        <begin position="106"/>
        <end position="139"/>
    </location>
</feature>
<organism evidence="8 9">
    <name type="scientific">Acorus gramineus</name>
    <name type="common">Dwarf sweet flag</name>
    <dbReference type="NCBI Taxonomy" id="55184"/>
    <lineage>
        <taxon>Eukaryota</taxon>
        <taxon>Viridiplantae</taxon>
        <taxon>Streptophyta</taxon>
        <taxon>Embryophyta</taxon>
        <taxon>Tracheophyta</taxon>
        <taxon>Spermatophyta</taxon>
        <taxon>Magnoliopsida</taxon>
        <taxon>Liliopsida</taxon>
        <taxon>Acoraceae</taxon>
        <taxon>Acorus</taxon>
    </lineage>
</organism>
<proteinExistence type="inferred from homology"/>
<dbReference type="PANTHER" id="PTHR13421:SF16">
    <property type="entry name" value="SNRNA-ACTIVATING PROTEIN COMPLEX SUBUNIT 3"/>
    <property type="match status" value="1"/>
</dbReference>
<comment type="subcellular location">
    <subcellularLocation>
        <location evidence="1">Nucleus</location>
    </subcellularLocation>
</comment>
<comment type="similarity">
    <text evidence="2">Belongs to the SNAPC3/SRD2 family.</text>
</comment>
<evidence type="ECO:0000256" key="5">
    <source>
        <dbReference type="ARBA" id="ARBA00023163"/>
    </source>
</evidence>
<dbReference type="GO" id="GO:0042796">
    <property type="term" value="P:snRNA transcription by RNA polymerase III"/>
    <property type="evidence" value="ECO:0007669"/>
    <property type="project" value="TreeGrafter"/>
</dbReference>
<sequence length="488" mass="56376">MKMVEYRSEEGENSRSYPRGGPIYDPGLVGPITSVLRFQAEVLQELKGLEAELCIDSTPSFDDELSVDELRIFTEEELVEKALKVAFENEDDVDKSSLLLEHSNERMIDDPGTSNGISCSQHPTAESNDTCSPAEDSSNSMCIVNHSDKKIHKDTKKRKKRGRVFDRELRAAELESNYIEKVEELAIIKQKQDEDKAAARLHSFNGSAKFVESAPKLEKMDRKKALRSVTAPMKVKPSSAVEHVPVCYPEIVLCVEIYHPRKDHKTQEFLVLGSQKLTELRDSIYCLTDQLMQTAGEYEPSGYFLIEDLFCNDLRDPSAIDYSRPIFDWLKNSKGEALEKWKHIMTGEYNWKEKSLVGDLPVSQLPDFKTTDMHKTRFCDLQFRLGSGYLYCHQGDCKHMVVIRDMRLINPDDVQNRNAYPIRTFQIRNRLHKCSVCGIYRATKVTVDDKWAQKNPCYFCENCYFLLHYKEDRSLLYDEFASYDYYQE</sequence>
<dbReference type="GO" id="GO:0019185">
    <property type="term" value="C:snRNA-activating protein complex"/>
    <property type="evidence" value="ECO:0007669"/>
    <property type="project" value="TreeGrafter"/>
</dbReference>
<evidence type="ECO:0000256" key="3">
    <source>
        <dbReference type="ARBA" id="ARBA00023015"/>
    </source>
</evidence>
<keyword evidence="5" id="KW-0804">Transcription</keyword>
<dbReference type="PANTHER" id="PTHR13421">
    <property type="entry name" value="SNRNA-ACTIVATING PROTEIN COMPLEX SUBUNIT 3"/>
    <property type="match status" value="1"/>
</dbReference>
<dbReference type="GO" id="GO:0042795">
    <property type="term" value="P:snRNA transcription by RNA polymerase II"/>
    <property type="evidence" value="ECO:0007669"/>
    <property type="project" value="TreeGrafter"/>
</dbReference>